<evidence type="ECO:0000259" key="1">
    <source>
        <dbReference type="Pfam" id="PF10536"/>
    </source>
</evidence>
<dbReference type="AlphaFoldDB" id="A0AAV0L8U7"/>
<evidence type="ECO:0000313" key="3">
    <source>
        <dbReference type="Proteomes" id="UP001154282"/>
    </source>
</evidence>
<gene>
    <name evidence="2" type="ORF">LITE_LOCUS22837</name>
</gene>
<name>A0AAV0L8U7_9ROSI</name>
<dbReference type="EMBL" id="CAMGYJ010000006">
    <property type="protein sequence ID" value="CAI0430940.1"/>
    <property type="molecule type" value="Genomic_DNA"/>
</dbReference>
<comment type="caution">
    <text evidence="2">The sequence shown here is derived from an EMBL/GenBank/DDBJ whole genome shotgun (WGS) entry which is preliminary data.</text>
</comment>
<keyword evidence="3" id="KW-1185">Reference proteome</keyword>
<dbReference type="GO" id="GO:0010073">
    <property type="term" value="P:meristem maintenance"/>
    <property type="evidence" value="ECO:0007669"/>
    <property type="project" value="InterPro"/>
</dbReference>
<protein>
    <recommendedName>
        <fullName evidence="1">Aminotransferase-like plant mobile domain-containing protein</fullName>
    </recommendedName>
</protein>
<dbReference type="Pfam" id="PF10536">
    <property type="entry name" value="PMD"/>
    <property type="match status" value="1"/>
</dbReference>
<feature type="domain" description="Aminotransferase-like plant mobile" evidence="1">
    <location>
        <begin position="32"/>
        <end position="97"/>
    </location>
</feature>
<dbReference type="PANTHER" id="PTHR46033">
    <property type="entry name" value="PROTEIN MAIN-LIKE 2"/>
    <property type="match status" value="1"/>
</dbReference>
<dbReference type="InterPro" id="IPR019557">
    <property type="entry name" value="AminoTfrase-like_pln_mobile"/>
</dbReference>
<reference evidence="2" key="1">
    <citation type="submission" date="2022-08" db="EMBL/GenBank/DDBJ databases">
        <authorList>
            <person name="Gutierrez-Valencia J."/>
        </authorList>
    </citation>
    <scope>NUCLEOTIDE SEQUENCE</scope>
</reference>
<dbReference type="PANTHER" id="PTHR46033:SF8">
    <property type="entry name" value="PROTEIN MAINTENANCE OF MERISTEMS-LIKE"/>
    <property type="match status" value="1"/>
</dbReference>
<sequence length="99" mass="11272">MYVQKLGSFHLRSQKPVKYDQRYDPFLKSIGFASIPDISNIRLDGALITALVERWRPETSTFHLFTGECTITLQDVELLLGLKIEGLPLTTKTEKSETD</sequence>
<accession>A0AAV0L8U7</accession>
<dbReference type="Proteomes" id="UP001154282">
    <property type="component" value="Unassembled WGS sequence"/>
</dbReference>
<dbReference type="InterPro" id="IPR044824">
    <property type="entry name" value="MAIN-like"/>
</dbReference>
<proteinExistence type="predicted"/>
<organism evidence="2 3">
    <name type="scientific">Linum tenue</name>
    <dbReference type="NCBI Taxonomy" id="586396"/>
    <lineage>
        <taxon>Eukaryota</taxon>
        <taxon>Viridiplantae</taxon>
        <taxon>Streptophyta</taxon>
        <taxon>Embryophyta</taxon>
        <taxon>Tracheophyta</taxon>
        <taxon>Spermatophyta</taxon>
        <taxon>Magnoliopsida</taxon>
        <taxon>eudicotyledons</taxon>
        <taxon>Gunneridae</taxon>
        <taxon>Pentapetalae</taxon>
        <taxon>rosids</taxon>
        <taxon>fabids</taxon>
        <taxon>Malpighiales</taxon>
        <taxon>Linaceae</taxon>
        <taxon>Linum</taxon>
    </lineage>
</organism>
<evidence type="ECO:0000313" key="2">
    <source>
        <dbReference type="EMBL" id="CAI0430940.1"/>
    </source>
</evidence>